<comment type="subcellular location">
    <subcellularLocation>
        <location evidence="1">Cell membrane</location>
        <topology evidence="1">Multi-pass membrane protein</topology>
    </subcellularLocation>
</comment>
<keyword evidence="6 7" id="KW-0472">Membrane</keyword>
<dbReference type="SUPFAM" id="SSF103473">
    <property type="entry name" value="MFS general substrate transporter"/>
    <property type="match status" value="1"/>
</dbReference>
<dbReference type="CDD" id="cd17329">
    <property type="entry name" value="MFS_MdtH_MDR_like"/>
    <property type="match status" value="1"/>
</dbReference>
<dbReference type="GO" id="GO:0022857">
    <property type="term" value="F:transmembrane transporter activity"/>
    <property type="evidence" value="ECO:0007669"/>
    <property type="project" value="InterPro"/>
</dbReference>
<keyword evidence="5 7" id="KW-1133">Transmembrane helix</keyword>
<evidence type="ECO:0000256" key="2">
    <source>
        <dbReference type="ARBA" id="ARBA00022448"/>
    </source>
</evidence>
<dbReference type="PROSITE" id="PS00216">
    <property type="entry name" value="SUGAR_TRANSPORT_1"/>
    <property type="match status" value="1"/>
</dbReference>
<feature type="transmembrane region" description="Helical" evidence="7">
    <location>
        <begin position="248"/>
        <end position="268"/>
    </location>
</feature>
<dbReference type="InterPro" id="IPR005829">
    <property type="entry name" value="Sugar_transporter_CS"/>
</dbReference>
<evidence type="ECO:0000256" key="5">
    <source>
        <dbReference type="ARBA" id="ARBA00022989"/>
    </source>
</evidence>
<dbReference type="InterPro" id="IPR036259">
    <property type="entry name" value="MFS_trans_sf"/>
</dbReference>
<feature type="transmembrane region" description="Helical" evidence="7">
    <location>
        <begin position="341"/>
        <end position="361"/>
    </location>
</feature>
<reference evidence="9" key="1">
    <citation type="journal article" date="2010" name="FEMS Microbiol. Ecol.">
        <title>Phylogenetic and metagenomic analysis of Verrucomicrobia in former agricultural grassland soil.</title>
        <authorList>
            <person name="Kielak A."/>
            <person name="Rodrigues J.L.M."/>
            <person name="Kuramae E.E."/>
            <person name="Chain P.S.G."/>
            <person name="van Veen J.A."/>
            <person name="Kowalchuk G.A."/>
        </authorList>
    </citation>
    <scope>NUCLEOTIDE SEQUENCE</scope>
</reference>
<feature type="transmembrane region" description="Helical" evidence="7">
    <location>
        <begin position="304"/>
        <end position="329"/>
    </location>
</feature>
<feature type="transmembrane region" description="Helical" evidence="7">
    <location>
        <begin position="169"/>
        <end position="187"/>
    </location>
</feature>
<sequence>MLADLRALPRAFWVLVIGVFINRFGSFVYPFLTILLSRRGLPLSDVAMVIAGYGTGGLISAVAGGWFADRFGRRNTIVAGTLANAAAVMTLYYAPNLPSLVLLTLCAGVFAGFYQPAAGALVADLIPEERRLAAYAVLRQSANAGFAFGTAAGGFLVSHSAFWLFAGDAITTASYGFIALMLLPHGLRHSSKQARWGEAIARLRSDAGFWALFASQFLCALVFSQFASSYALEITGRHIHFGHLQPEQVFGALIGWNGMLVMLLELPITRITQRFHPRRVMCIGYLLIGLGFASNGFTSTLLGLVIGMTVFTIGEMLSMPMVSTWVAYLAPESMRGRYMGALSTSWNGAGMIGPLIGLSLFGFHPMALWLTCGVWGALSAAIMARSGEKAAEQEEPEAIRLEAVDT</sequence>
<accession>D2DXR2</accession>
<dbReference type="AlphaFoldDB" id="D2DXR2"/>
<evidence type="ECO:0000256" key="3">
    <source>
        <dbReference type="ARBA" id="ARBA00022475"/>
    </source>
</evidence>
<feature type="transmembrane region" description="Helical" evidence="7">
    <location>
        <begin position="12"/>
        <end position="34"/>
    </location>
</feature>
<evidence type="ECO:0000313" key="9">
    <source>
        <dbReference type="EMBL" id="ACO70885.1"/>
    </source>
</evidence>
<dbReference type="InterPro" id="IPR050171">
    <property type="entry name" value="MFS_Transporters"/>
</dbReference>
<feature type="transmembrane region" description="Helical" evidence="7">
    <location>
        <begin position="100"/>
        <end position="123"/>
    </location>
</feature>
<feature type="transmembrane region" description="Helical" evidence="7">
    <location>
        <begin position="46"/>
        <end position="68"/>
    </location>
</feature>
<evidence type="ECO:0000256" key="6">
    <source>
        <dbReference type="ARBA" id="ARBA00023136"/>
    </source>
</evidence>
<dbReference type="Gene3D" id="1.20.1250.20">
    <property type="entry name" value="MFS general substrate transporter like domains"/>
    <property type="match status" value="1"/>
</dbReference>
<dbReference type="PROSITE" id="PS50850">
    <property type="entry name" value="MFS"/>
    <property type="match status" value="1"/>
</dbReference>
<feature type="transmembrane region" description="Helical" evidence="7">
    <location>
        <begin position="144"/>
        <end position="163"/>
    </location>
</feature>
<keyword evidence="2" id="KW-0813">Transport</keyword>
<evidence type="ECO:0000256" key="1">
    <source>
        <dbReference type="ARBA" id="ARBA00004651"/>
    </source>
</evidence>
<dbReference type="PANTHER" id="PTHR23517">
    <property type="entry name" value="RESISTANCE PROTEIN MDTM, PUTATIVE-RELATED-RELATED"/>
    <property type="match status" value="1"/>
</dbReference>
<evidence type="ECO:0000256" key="4">
    <source>
        <dbReference type="ARBA" id="ARBA00022692"/>
    </source>
</evidence>
<dbReference type="InterPro" id="IPR020846">
    <property type="entry name" value="MFS_dom"/>
</dbReference>
<evidence type="ECO:0000259" key="8">
    <source>
        <dbReference type="PROSITE" id="PS50850"/>
    </source>
</evidence>
<organism evidence="9">
    <name type="scientific">uncultured Verrucomicrobiota bacterium</name>
    <dbReference type="NCBI Taxonomy" id="156588"/>
    <lineage>
        <taxon>Bacteria</taxon>
        <taxon>Pseudomonadati</taxon>
        <taxon>Verrucomicrobiota</taxon>
        <taxon>environmental samples</taxon>
    </lineage>
</organism>
<proteinExistence type="predicted"/>
<dbReference type="Pfam" id="PF07690">
    <property type="entry name" value="MFS_1"/>
    <property type="match status" value="1"/>
</dbReference>
<dbReference type="GO" id="GO:0005886">
    <property type="term" value="C:plasma membrane"/>
    <property type="evidence" value="ECO:0007669"/>
    <property type="project" value="UniProtKB-SubCell"/>
</dbReference>
<feature type="domain" description="Major facilitator superfamily (MFS) profile" evidence="8">
    <location>
        <begin position="11"/>
        <end position="388"/>
    </location>
</feature>
<keyword evidence="4 7" id="KW-0812">Transmembrane</keyword>
<name>D2DXR2_9BACT</name>
<dbReference type="EMBL" id="FJ872372">
    <property type="protein sequence ID" value="ACO70885.1"/>
    <property type="molecule type" value="Genomic_DNA"/>
</dbReference>
<dbReference type="InterPro" id="IPR011701">
    <property type="entry name" value="MFS"/>
</dbReference>
<feature type="transmembrane region" description="Helical" evidence="7">
    <location>
        <begin position="207"/>
        <end position="228"/>
    </location>
</feature>
<feature type="transmembrane region" description="Helical" evidence="7">
    <location>
        <begin position="280"/>
        <end position="298"/>
    </location>
</feature>
<evidence type="ECO:0000256" key="7">
    <source>
        <dbReference type="SAM" id="Phobius"/>
    </source>
</evidence>
<keyword evidence="3" id="KW-1003">Cell membrane</keyword>
<feature type="transmembrane region" description="Helical" evidence="7">
    <location>
        <begin position="75"/>
        <end position="94"/>
    </location>
</feature>
<feature type="transmembrane region" description="Helical" evidence="7">
    <location>
        <begin position="367"/>
        <end position="384"/>
    </location>
</feature>
<dbReference type="PANTHER" id="PTHR23517:SF2">
    <property type="entry name" value="MULTIDRUG RESISTANCE PROTEIN MDTH"/>
    <property type="match status" value="1"/>
</dbReference>
<protein>
    <submittedName>
        <fullName evidence="9">Major facilitator superfamily MFS_1</fullName>
    </submittedName>
</protein>